<dbReference type="InterPro" id="IPR057326">
    <property type="entry name" value="KR_dom"/>
</dbReference>
<dbReference type="PRINTS" id="PR00081">
    <property type="entry name" value="GDHRDH"/>
</dbReference>
<proteinExistence type="inferred from homology"/>
<dbReference type="PROSITE" id="PS00061">
    <property type="entry name" value="ADH_SHORT"/>
    <property type="match status" value="1"/>
</dbReference>
<dbReference type="SMART" id="SM00822">
    <property type="entry name" value="PKS_KR"/>
    <property type="match status" value="1"/>
</dbReference>
<dbReference type="OrthoDB" id="153074at2759"/>
<feature type="domain" description="Ketoreductase" evidence="5">
    <location>
        <begin position="4"/>
        <end position="187"/>
    </location>
</feature>
<dbReference type="GO" id="GO:0050664">
    <property type="term" value="F:oxidoreductase activity, acting on NAD(P)H, oxygen as acceptor"/>
    <property type="evidence" value="ECO:0007669"/>
    <property type="project" value="TreeGrafter"/>
</dbReference>
<dbReference type="InterPro" id="IPR020904">
    <property type="entry name" value="Sc_DH/Rdtase_CS"/>
</dbReference>
<dbReference type="SUPFAM" id="SSF51735">
    <property type="entry name" value="NAD(P)-binding Rossmann-fold domains"/>
    <property type="match status" value="1"/>
</dbReference>
<dbReference type="eggNOG" id="KOG1204">
    <property type="taxonomic scope" value="Eukaryota"/>
</dbReference>
<keyword evidence="7" id="KW-1185">Reference proteome</keyword>
<gene>
    <name evidence="6" type="ORF">PCON_08008</name>
</gene>
<dbReference type="InterPro" id="IPR036291">
    <property type="entry name" value="NAD(P)-bd_dom_sf"/>
</dbReference>
<name>U4L1P7_PYROM</name>
<sequence length="254" mass="27126">MSTPTILITGASRGIGSAIVSYLLTSSSANLFLVSRTAAPMEQLKQSHPGRVDYLAVDMAANDASAKIKEALAGAFGGKGKLDGLVLNHGVLDPVSKVEDANVEEWKEGFMINFFSGVALTQALLPALRESKGRVVFVSSGAATTAYPAWAMYGSSKAAMNHFCLSLASEVPEISAVSIRPGVVDTQMQKEIRTAHVEAMGEGNQRFQNFHKDGKLLRPDQPGNVIAKLALNMPKEISGQFLSWNSPELAAYQE</sequence>
<organism evidence="6 7">
    <name type="scientific">Pyronema omphalodes (strain CBS 100304)</name>
    <name type="common">Pyronema confluens</name>
    <dbReference type="NCBI Taxonomy" id="1076935"/>
    <lineage>
        <taxon>Eukaryota</taxon>
        <taxon>Fungi</taxon>
        <taxon>Dikarya</taxon>
        <taxon>Ascomycota</taxon>
        <taxon>Pezizomycotina</taxon>
        <taxon>Pezizomycetes</taxon>
        <taxon>Pezizales</taxon>
        <taxon>Pyronemataceae</taxon>
        <taxon>Pyronema</taxon>
    </lineage>
</organism>
<reference evidence="6 7" key="1">
    <citation type="journal article" date="2013" name="PLoS Genet.">
        <title>The genome and development-dependent transcriptomes of Pyronema confluens: a window into fungal evolution.</title>
        <authorList>
            <person name="Traeger S."/>
            <person name="Altegoer F."/>
            <person name="Freitag M."/>
            <person name="Gabaldon T."/>
            <person name="Kempken F."/>
            <person name="Kumar A."/>
            <person name="Marcet-Houben M."/>
            <person name="Poggeler S."/>
            <person name="Stajich J.E."/>
            <person name="Nowrousian M."/>
        </authorList>
    </citation>
    <scope>NUCLEOTIDE SEQUENCE [LARGE SCALE GENOMIC DNA]</scope>
    <source>
        <strain evidence="7">CBS 100304</strain>
        <tissue evidence="6">Vegetative mycelium</tissue>
    </source>
</reference>
<accession>U4L1P7</accession>
<dbReference type="CDD" id="cd05367">
    <property type="entry name" value="SPR-like_SDR_c"/>
    <property type="match status" value="1"/>
</dbReference>
<protein>
    <submittedName>
        <fullName evidence="6">Similar to Uncharacterized oxidoreductase YIR035C acc. no. P40579</fullName>
    </submittedName>
</protein>
<dbReference type="PRINTS" id="PR00080">
    <property type="entry name" value="SDRFAMILY"/>
</dbReference>
<evidence type="ECO:0000256" key="3">
    <source>
        <dbReference type="ARBA" id="ARBA00023002"/>
    </source>
</evidence>
<keyword evidence="2" id="KW-0521">NADP</keyword>
<dbReference type="EMBL" id="HF935414">
    <property type="protein sequence ID" value="CCX08415.1"/>
    <property type="molecule type" value="Genomic_DNA"/>
</dbReference>
<keyword evidence="3" id="KW-0560">Oxidoreductase</keyword>
<dbReference type="STRING" id="1076935.U4L1P7"/>
<dbReference type="OMA" id="SHVDEWR"/>
<dbReference type="AlphaFoldDB" id="U4L1P7"/>
<evidence type="ECO:0000256" key="2">
    <source>
        <dbReference type="ARBA" id="ARBA00022857"/>
    </source>
</evidence>
<comment type="similarity">
    <text evidence="1 4">Belongs to the short-chain dehydrogenases/reductases (SDR) family.</text>
</comment>
<dbReference type="Gene3D" id="3.40.50.720">
    <property type="entry name" value="NAD(P)-binding Rossmann-like Domain"/>
    <property type="match status" value="1"/>
</dbReference>
<evidence type="ECO:0000313" key="6">
    <source>
        <dbReference type="EMBL" id="CCX08415.1"/>
    </source>
</evidence>
<dbReference type="FunFam" id="3.40.50.720:FF:000281">
    <property type="entry name" value="Uncharacterized oxidoreductase YIR035C"/>
    <property type="match status" value="1"/>
</dbReference>
<dbReference type="PANTHER" id="PTHR43008">
    <property type="entry name" value="BENZIL REDUCTASE"/>
    <property type="match status" value="1"/>
</dbReference>
<dbReference type="Proteomes" id="UP000018144">
    <property type="component" value="Unassembled WGS sequence"/>
</dbReference>
<evidence type="ECO:0000256" key="4">
    <source>
        <dbReference type="RuleBase" id="RU000363"/>
    </source>
</evidence>
<dbReference type="Pfam" id="PF00106">
    <property type="entry name" value="adh_short"/>
    <property type="match status" value="1"/>
</dbReference>
<dbReference type="InterPro" id="IPR002347">
    <property type="entry name" value="SDR_fam"/>
</dbReference>
<evidence type="ECO:0000313" key="7">
    <source>
        <dbReference type="Proteomes" id="UP000018144"/>
    </source>
</evidence>
<evidence type="ECO:0000259" key="5">
    <source>
        <dbReference type="SMART" id="SM00822"/>
    </source>
</evidence>
<dbReference type="PANTHER" id="PTHR43008:SF8">
    <property type="entry name" value="BENZIL REDUCTASE ((S)-BENZOIN FORMING) IRC24"/>
    <property type="match status" value="1"/>
</dbReference>
<evidence type="ECO:0000256" key="1">
    <source>
        <dbReference type="ARBA" id="ARBA00006484"/>
    </source>
</evidence>